<dbReference type="AlphaFoldDB" id="A0A1Y1JGR2"/>
<gene>
    <name evidence="1" type="ORF">PGO_073220</name>
</gene>
<reference evidence="2" key="1">
    <citation type="submission" date="2017-04" db="EMBL/GenBank/DDBJ databases">
        <title>Plasmodium gonderi genome.</title>
        <authorList>
            <person name="Arisue N."/>
            <person name="Honma H."/>
            <person name="Kawai S."/>
            <person name="Tougan T."/>
            <person name="Tanabe K."/>
            <person name="Horii T."/>
        </authorList>
    </citation>
    <scope>NUCLEOTIDE SEQUENCE [LARGE SCALE GENOMIC DNA]</scope>
    <source>
        <strain evidence="2">ATCC 30045</strain>
    </source>
</reference>
<keyword evidence="2" id="KW-1185">Reference proteome</keyword>
<name>A0A1Y1JGR2_PLAGO</name>
<accession>A0A1Y1JGR2</accession>
<protein>
    <submittedName>
        <fullName evidence="1">Uncharacterized protein</fullName>
    </submittedName>
</protein>
<dbReference type="OrthoDB" id="420623at2759"/>
<proteinExistence type="predicted"/>
<dbReference type="Proteomes" id="UP000195521">
    <property type="component" value="Unassembled WGS sequence"/>
</dbReference>
<evidence type="ECO:0000313" key="1">
    <source>
        <dbReference type="EMBL" id="GAW80407.1"/>
    </source>
</evidence>
<dbReference type="EMBL" id="BDQF01000008">
    <property type="protein sequence ID" value="GAW80407.1"/>
    <property type="molecule type" value="Genomic_DNA"/>
</dbReference>
<dbReference type="OMA" id="HAFDYFI"/>
<comment type="caution">
    <text evidence="1">The sequence shown here is derived from an EMBL/GenBank/DDBJ whole genome shotgun (WGS) entry which is preliminary data.</text>
</comment>
<sequence>MHYNLIGSRINNHYVVDPYVSMLYIKRAYKFLSLLKKNNGNAIIIGNKFKEIKLENYFHKIEHKETCDLNMLTNITKNFDLLICTDLVLYYPHIKNILIPKMLVADGNTFVKHKNFLHAFEYFIPLTDRKLDHHLHYVLAKKYLS</sequence>
<dbReference type="RefSeq" id="XP_028542996.1">
    <property type="nucleotide sequence ID" value="XM_028687195.1"/>
</dbReference>
<organism evidence="1 2">
    <name type="scientific">Plasmodium gonderi</name>
    <dbReference type="NCBI Taxonomy" id="77519"/>
    <lineage>
        <taxon>Eukaryota</taxon>
        <taxon>Sar</taxon>
        <taxon>Alveolata</taxon>
        <taxon>Apicomplexa</taxon>
        <taxon>Aconoidasida</taxon>
        <taxon>Haemosporida</taxon>
        <taxon>Plasmodiidae</taxon>
        <taxon>Plasmodium</taxon>
        <taxon>Plasmodium (Plasmodium)</taxon>
    </lineage>
</organism>
<dbReference type="GeneID" id="39747120"/>
<evidence type="ECO:0000313" key="2">
    <source>
        <dbReference type="Proteomes" id="UP000195521"/>
    </source>
</evidence>